<dbReference type="AlphaFoldDB" id="Q5P5W6"/>
<gene>
    <name evidence="1" type="ORF">ebA2119</name>
</gene>
<keyword evidence="2" id="KW-1185">Reference proteome</keyword>
<organism evidence="1 2">
    <name type="scientific">Aromatoleum aromaticum (strain DSM 19018 / LMG 30748 / EbN1)</name>
    <name type="common">Azoarcus sp. (strain EbN1)</name>
    <dbReference type="NCBI Taxonomy" id="76114"/>
    <lineage>
        <taxon>Bacteria</taxon>
        <taxon>Pseudomonadati</taxon>
        <taxon>Pseudomonadota</taxon>
        <taxon>Betaproteobacteria</taxon>
        <taxon>Rhodocyclales</taxon>
        <taxon>Rhodocyclaceae</taxon>
        <taxon>Aromatoleum</taxon>
    </lineage>
</organism>
<proteinExistence type="predicted"/>
<dbReference type="Proteomes" id="UP000006552">
    <property type="component" value="Chromosome"/>
</dbReference>
<dbReference type="KEGG" id="eba:ebA2119"/>
<dbReference type="STRING" id="76114.ebA2119"/>
<evidence type="ECO:0000313" key="2">
    <source>
        <dbReference type="Proteomes" id="UP000006552"/>
    </source>
</evidence>
<evidence type="ECO:0000313" key="1">
    <source>
        <dbReference type="EMBL" id="CAI07295.1"/>
    </source>
</evidence>
<sequence>MKSVRTGHHFKTFDERCLEAGKTLELQIFDVGLAGGHDEWGPACSNSSPRLTSHHAYLQLRTILIREYP</sequence>
<name>Q5P5W6_AROAE</name>
<reference evidence="1 2" key="1">
    <citation type="journal article" date="2005" name="Arch. Microbiol.">
        <title>The genome sequence of an anaerobic aromatic-degrading denitrifying bacterium, strain EbN1.</title>
        <authorList>
            <person name="Rabus R."/>
            <person name="Kube M."/>
            <person name="Heider J."/>
            <person name="Beck A."/>
            <person name="Heitmann K."/>
            <person name="Widdel F."/>
            <person name="Reinhardt R."/>
        </authorList>
    </citation>
    <scope>NUCLEOTIDE SEQUENCE [LARGE SCALE GENOMIC DNA]</scope>
    <source>
        <strain evidence="1 2">EbN1</strain>
    </source>
</reference>
<dbReference type="HOGENOM" id="CLU_2766877_0_0_4"/>
<dbReference type="EMBL" id="CR555306">
    <property type="protein sequence ID" value="CAI07295.1"/>
    <property type="molecule type" value="Genomic_DNA"/>
</dbReference>
<accession>Q5P5W6</accession>
<protein>
    <submittedName>
        <fullName evidence="1">Uncharacterized protein</fullName>
    </submittedName>
</protein>